<name>M5DPZ9_9GAMM</name>
<feature type="transmembrane region" description="Helical" evidence="1">
    <location>
        <begin position="83"/>
        <end position="104"/>
    </location>
</feature>
<proteinExistence type="predicted"/>
<dbReference type="GeneID" id="79175981"/>
<dbReference type="RefSeq" id="WP_015486223.1">
    <property type="nucleotide sequence ID" value="NC_020888.1"/>
</dbReference>
<protein>
    <submittedName>
        <fullName evidence="2">Uncharacterized protein</fullName>
    </submittedName>
</protein>
<feature type="transmembrane region" description="Helical" evidence="1">
    <location>
        <begin position="198"/>
        <end position="218"/>
    </location>
</feature>
<organism evidence="2 3">
    <name type="scientific">Thalassolituus oleivorans MIL-1</name>
    <dbReference type="NCBI Taxonomy" id="1298593"/>
    <lineage>
        <taxon>Bacteria</taxon>
        <taxon>Pseudomonadati</taxon>
        <taxon>Pseudomonadota</taxon>
        <taxon>Gammaproteobacteria</taxon>
        <taxon>Oceanospirillales</taxon>
        <taxon>Oceanospirillaceae</taxon>
        <taxon>Thalassolituus</taxon>
    </lineage>
</organism>
<dbReference type="Proteomes" id="UP000011866">
    <property type="component" value="Chromosome"/>
</dbReference>
<feature type="transmembrane region" description="Helical" evidence="1">
    <location>
        <begin position="59"/>
        <end position="77"/>
    </location>
</feature>
<feature type="transmembrane region" description="Helical" evidence="1">
    <location>
        <begin position="164"/>
        <end position="186"/>
    </location>
</feature>
<dbReference type="HOGENOM" id="CLU_1165358_0_0_6"/>
<keyword evidence="1" id="KW-1133">Transmembrane helix</keyword>
<feature type="transmembrane region" description="Helical" evidence="1">
    <location>
        <begin position="140"/>
        <end position="157"/>
    </location>
</feature>
<dbReference type="EMBL" id="HF680312">
    <property type="protein sequence ID" value="CCU71486.1"/>
    <property type="molecule type" value="Genomic_DNA"/>
</dbReference>
<evidence type="ECO:0000313" key="2">
    <source>
        <dbReference type="EMBL" id="CCU71486.1"/>
    </source>
</evidence>
<dbReference type="STRING" id="187493.CN03_12945"/>
<keyword evidence="1" id="KW-0812">Transmembrane</keyword>
<evidence type="ECO:0000256" key="1">
    <source>
        <dbReference type="SAM" id="Phobius"/>
    </source>
</evidence>
<evidence type="ECO:0000313" key="3">
    <source>
        <dbReference type="Proteomes" id="UP000011866"/>
    </source>
</evidence>
<keyword evidence="3" id="KW-1185">Reference proteome</keyword>
<keyword evidence="1" id="KW-0472">Membrane</keyword>
<dbReference type="AlphaFoldDB" id="M5DPZ9"/>
<gene>
    <name evidence="2" type="ORF">TOL_1052</name>
</gene>
<reference evidence="2 3" key="1">
    <citation type="journal article" date="2013" name="Genome Announc.">
        <title>Genome Sequence of Thalassolituus oleivorans MIL-1 (DSM 14913T).</title>
        <authorList>
            <person name="Golyshin P.N."/>
            <person name="Werner J."/>
            <person name="Chernikova T.N."/>
            <person name="Tran H."/>
            <person name="Ferrer M."/>
            <person name="Yakimov M.M."/>
            <person name="Teeling H."/>
            <person name="Golyshina O.V."/>
        </authorList>
    </citation>
    <scope>NUCLEOTIDE SEQUENCE [LARGE SCALE GENOMIC DNA]</scope>
    <source>
        <strain evidence="2 3">MIL-1</strain>
    </source>
</reference>
<accession>M5DPZ9</accession>
<sequence>MHKGSIGQDSATLGPIEGQINTLLALLQRGRFFVLFPRELEDAYAKYSLTQTLTSDLRIVYAGLMIFLLFGWADLHFGGDNGIYLLTIRACITVALAAVVFFTFKTTMKAYRLYLVGLGTYICFASLLWNVTYVEVEMSYFYHMGMIPMQVFTMMALRVNFRIMFVASLAMLITYAIFVANVPLPIDPTPVDVLAHAIAPYYILFWMILIAMGAYLSFEIEASARTDYIKNRLLALEA</sequence>
<dbReference type="KEGG" id="tol:TOL_1052"/>
<feature type="transmembrane region" description="Helical" evidence="1">
    <location>
        <begin position="111"/>
        <end position="134"/>
    </location>
</feature>